<keyword evidence="3" id="KW-0808">Transferase</keyword>
<protein>
    <recommendedName>
        <fullName evidence="5">Ribosomal RNA methyltransferase FtsJ domain-containing protein</fullName>
    </recommendedName>
</protein>
<dbReference type="PIRSF" id="PIRSF005461">
    <property type="entry name" value="23S_rRNA_mtase"/>
    <property type="match status" value="1"/>
</dbReference>
<keyword evidence="4" id="KW-0949">S-adenosyl-L-methionine</keyword>
<keyword evidence="1" id="KW-0698">rRNA processing</keyword>
<dbReference type="InterPro" id="IPR002877">
    <property type="entry name" value="RNA_MeTrfase_FtsJ_dom"/>
</dbReference>
<dbReference type="GO" id="GO:0008650">
    <property type="term" value="F:rRNA (uridine-2'-O-)-methyltransferase activity"/>
    <property type="evidence" value="ECO:0007669"/>
    <property type="project" value="TreeGrafter"/>
</dbReference>
<name>A0A383DHQ8_9ZZZZ</name>
<proteinExistence type="predicted"/>
<accession>A0A383DHQ8</accession>
<evidence type="ECO:0000256" key="1">
    <source>
        <dbReference type="ARBA" id="ARBA00022552"/>
    </source>
</evidence>
<dbReference type="PANTHER" id="PTHR10920">
    <property type="entry name" value="RIBOSOMAL RNA METHYLTRANSFERASE"/>
    <property type="match status" value="1"/>
</dbReference>
<feature type="domain" description="Ribosomal RNA methyltransferase FtsJ" evidence="5">
    <location>
        <begin position="28"/>
        <end position="181"/>
    </location>
</feature>
<dbReference type="InterPro" id="IPR029063">
    <property type="entry name" value="SAM-dependent_MTases_sf"/>
</dbReference>
<evidence type="ECO:0000259" key="5">
    <source>
        <dbReference type="Pfam" id="PF01728"/>
    </source>
</evidence>
<dbReference type="SUPFAM" id="SSF53335">
    <property type="entry name" value="S-adenosyl-L-methionine-dependent methyltransferases"/>
    <property type="match status" value="1"/>
</dbReference>
<dbReference type="AlphaFoldDB" id="A0A383DHQ8"/>
<sequence>MKKNKTSKNWLIKQNKDWFFENSKIQGYRSRSAFKLIEMNKKFKFLKKNLSLLYLGSCPGGWSQVVSKEIIKGKILAVDIKHMEKIENVDFINGDFYKNEIRGEIIRYFNNKKADVVLSDMAANTSGVKTLDSYRIGDLCLRAMDLAKEVLSKDGIFLSKIFMGSIFQEVNKMGKKYFKNVIL</sequence>
<evidence type="ECO:0000256" key="2">
    <source>
        <dbReference type="ARBA" id="ARBA00022603"/>
    </source>
</evidence>
<keyword evidence="2" id="KW-0489">Methyltransferase</keyword>
<evidence type="ECO:0000313" key="6">
    <source>
        <dbReference type="EMBL" id="SVE44012.1"/>
    </source>
</evidence>
<dbReference type="Pfam" id="PF01728">
    <property type="entry name" value="FtsJ"/>
    <property type="match status" value="1"/>
</dbReference>
<reference evidence="6" key="1">
    <citation type="submission" date="2018-05" db="EMBL/GenBank/DDBJ databases">
        <authorList>
            <person name="Lanie J.A."/>
            <person name="Ng W.-L."/>
            <person name="Kazmierczak K.M."/>
            <person name="Andrzejewski T.M."/>
            <person name="Davidsen T.M."/>
            <person name="Wayne K.J."/>
            <person name="Tettelin H."/>
            <person name="Glass J.I."/>
            <person name="Rusch D."/>
            <person name="Podicherti R."/>
            <person name="Tsui H.-C.T."/>
            <person name="Winkler M.E."/>
        </authorList>
    </citation>
    <scope>NUCLEOTIDE SEQUENCE</scope>
</reference>
<dbReference type="InterPro" id="IPR050082">
    <property type="entry name" value="RNA_methyltr_RlmE"/>
</dbReference>
<dbReference type="PANTHER" id="PTHR10920:SF18">
    <property type="entry name" value="RRNA METHYLTRANSFERASE 2, MITOCHONDRIAL"/>
    <property type="match status" value="1"/>
</dbReference>
<evidence type="ECO:0000256" key="3">
    <source>
        <dbReference type="ARBA" id="ARBA00022679"/>
    </source>
</evidence>
<dbReference type="Gene3D" id="3.40.50.150">
    <property type="entry name" value="Vaccinia Virus protein VP39"/>
    <property type="match status" value="1"/>
</dbReference>
<dbReference type="EMBL" id="UINC01217421">
    <property type="protein sequence ID" value="SVE44012.1"/>
    <property type="molecule type" value="Genomic_DNA"/>
</dbReference>
<evidence type="ECO:0000256" key="4">
    <source>
        <dbReference type="ARBA" id="ARBA00022691"/>
    </source>
</evidence>
<gene>
    <name evidence="6" type="ORF">METZ01_LOCUS496866</name>
</gene>
<organism evidence="6">
    <name type="scientific">marine metagenome</name>
    <dbReference type="NCBI Taxonomy" id="408172"/>
    <lineage>
        <taxon>unclassified sequences</taxon>
        <taxon>metagenomes</taxon>
        <taxon>ecological metagenomes</taxon>
    </lineage>
</organism>
<dbReference type="InterPro" id="IPR015507">
    <property type="entry name" value="rRNA-MeTfrase_E"/>
</dbReference>